<organism evidence="2 3">
    <name type="scientific">Shewanella pealeana (strain ATCC 700345 / ANG-SQ1)</name>
    <dbReference type="NCBI Taxonomy" id="398579"/>
    <lineage>
        <taxon>Bacteria</taxon>
        <taxon>Pseudomonadati</taxon>
        <taxon>Pseudomonadota</taxon>
        <taxon>Gammaproteobacteria</taxon>
        <taxon>Alteromonadales</taxon>
        <taxon>Shewanellaceae</taxon>
        <taxon>Shewanella</taxon>
    </lineage>
</organism>
<keyword evidence="1" id="KW-0175">Coiled coil</keyword>
<keyword evidence="3" id="KW-1185">Reference proteome</keyword>
<evidence type="ECO:0000256" key="1">
    <source>
        <dbReference type="SAM" id="Coils"/>
    </source>
</evidence>
<dbReference type="STRING" id="398579.Spea_0064"/>
<dbReference type="HOGENOM" id="CLU_823597_0_0_6"/>
<dbReference type="eggNOG" id="COG2604">
    <property type="taxonomic scope" value="Bacteria"/>
</dbReference>
<protein>
    <recommendedName>
        <fullName evidence="4">Flagellin</fullName>
    </recommendedName>
</protein>
<evidence type="ECO:0000313" key="3">
    <source>
        <dbReference type="Proteomes" id="UP000002608"/>
    </source>
</evidence>
<dbReference type="AlphaFoldDB" id="A8GYK6"/>
<reference evidence="2 3" key="1">
    <citation type="submission" date="2007-10" db="EMBL/GenBank/DDBJ databases">
        <title>Complete sequence of Shewanella pealeana ATCC 700345.</title>
        <authorList>
            <consortium name="US DOE Joint Genome Institute"/>
            <person name="Copeland A."/>
            <person name="Lucas S."/>
            <person name="Lapidus A."/>
            <person name="Barry K."/>
            <person name="Glavina del Rio T."/>
            <person name="Dalin E."/>
            <person name="Tice H."/>
            <person name="Pitluck S."/>
            <person name="Chertkov O."/>
            <person name="Brettin T."/>
            <person name="Bruce D."/>
            <person name="Detter J.C."/>
            <person name="Han C."/>
            <person name="Schmutz J."/>
            <person name="Larimer F."/>
            <person name="Land M."/>
            <person name="Hauser L."/>
            <person name="Kyrpides N."/>
            <person name="Kim E."/>
            <person name="Zhao J.-S.Z."/>
            <person name="Manno D."/>
            <person name="Hawari J."/>
            <person name="Richardson P."/>
        </authorList>
    </citation>
    <scope>NUCLEOTIDE SEQUENCE [LARGE SCALE GENOMIC DNA]</scope>
    <source>
        <strain evidence="3">ATCC 700345 / ANG-SQ1</strain>
    </source>
</reference>
<dbReference type="KEGG" id="spl:Spea_0064"/>
<dbReference type="OrthoDB" id="5760042at2"/>
<gene>
    <name evidence="2" type="ordered locus">Spea_0064</name>
</gene>
<evidence type="ECO:0000313" key="2">
    <source>
        <dbReference type="EMBL" id="ABV85393.1"/>
    </source>
</evidence>
<evidence type="ECO:0008006" key="4">
    <source>
        <dbReference type="Google" id="ProtNLM"/>
    </source>
</evidence>
<name>A8GYK6_SHEPA</name>
<dbReference type="RefSeq" id="WP_012153339.1">
    <property type="nucleotide sequence ID" value="NC_009901.1"/>
</dbReference>
<feature type="coiled-coil region" evidence="1">
    <location>
        <begin position="256"/>
        <end position="297"/>
    </location>
</feature>
<feature type="coiled-coil region" evidence="1">
    <location>
        <begin position="63"/>
        <end position="90"/>
    </location>
</feature>
<accession>A8GYK6</accession>
<proteinExistence type="predicted"/>
<dbReference type="Proteomes" id="UP000002608">
    <property type="component" value="Chromosome"/>
</dbReference>
<sequence>MLNGISDTLNVQQRSPTVAPAVGMQQPTNEQAKAKLAAIPTHRLESYNKWAKVTQGQHRISAAQVAEQGLQQVQQLLKQLQSQVKQSLASSASEQSMLEQTARSKLIQNKLSQLAISYDNKPLIDHQLNLISAKRPAAQHSFSLKSVDLTASKQRDERLIIQVGNQSTSLVLPANKQPQQLLTKINDSLKALEIKANHSKEGKLIFTSPKSQWQQIQTGILMTGQGQRLPAGEPRTIKVNEELSWQDPREWRFGSNAELKQAIAKIAKSLHKVEQQLQELSDSKQKILQQLQQLSLKKDTQLELESNMSQLSNLMQPTPFSLQITSLMAQANMTRSQVSSLLT</sequence>
<dbReference type="EMBL" id="CP000851">
    <property type="protein sequence ID" value="ABV85393.1"/>
    <property type="molecule type" value="Genomic_DNA"/>
</dbReference>